<dbReference type="EMBL" id="QRCM01000001">
    <property type="protein sequence ID" value="TXG89065.1"/>
    <property type="molecule type" value="Genomic_DNA"/>
</dbReference>
<dbReference type="Proteomes" id="UP000471120">
    <property type="component" value="Unassembled WGS sequence"/>
</dbReference>
<evidence type="ECO:0000313" key="2">
    <source>
        <dbReference type="EMBL" id="TXG89065.1"/>
    </source>
</evidence>
<name>A0A6P2CAM8_9NOCA</name>
<accession>A0A6P2CAM8</accession>
<dbReference type="InterPro" id="IPR038666">
    <property type="entry name" value="SSP1_head-tail_sf"/>
</dbReference>
<sequence>MTAAFPCVLPASLARYLGESGRDDYGNDVEAWAPWSPIRVFGWEPAKSTEPVLVGHERIVIAVKLYARKEDRIGEHDRLILEGRVYDVVGEPEDPNNNPWFQPGLVTVNLRRVEG</sequence>
<reference evidence="1 4" key="1">
    <citation type="submission" date="2018-07" db="EMBL/GenBank/DDBJ databases">
        <title>Genome sequence of Rhodococcus rhodnii ATCC 35071 from Rhodnius prolixus.</title>
        <authorList>
            <person name="Patel V."/>
            <person name="Vogel K.J."/>
        </authorList>
    </citation>
    <scope>NUCLEOTIDE SEQUENCE [LARGE SCALE GENOMIC DNA]</scope>
    <source>
        <strain evidence="1 4">ATCC 35071</strain>
    </source>
</reference>
<dbReference type="AlphaFoldDB" id="A0A6P2CAM8"/>
<protein>
    <recommendedName>
        <fullName evidence="5">Head-tail adaptor protein</fullName>
    </recommendedName>
</protein>
<evidence type="ECO:0000313" key="3">
    <source>
        <dbReference type="EMBL" id="TXG92242.1"/>
    </source>
</evidence>
<organism evidence="1 4">
    <name type="scientific">Rhodococcus rhodnii</name>
    <dbReference type="NCBI Taxonomy" id="38312"/>
    <lineage>
        <taxon>Bacteria</taxon>
        <taxon>Bacillati</taxon>
        <taxon>Actinomycetota</taxon>
        <taxon>Actinomycetes</taxon>
        <taxon>Mycobacteriales</taxon>
        <taxon>Nocardiaceae</taxon>
        <taxon>Rhodococcus</taxon>
    </lineage>
</organism>
<evidence type="ECO:0000313" key="4">
    <source>
        <dbReference type="Proteomes" id="UP000471120"/>
    </source>
</evidence>
<proteinExistence type="predicted"/>
<comment type="caution">
    <text evidence="1">The sequence shown here is derived from an EMBL/GenBank/DDBJ whole genome shotgun (WGS) entry which is preliminary data.</text>
</comment>
<evidence type="ECO:0008006" key="5">
    <source>
        <dbReference type="Google" id="ProtNLM"/>
    </source>
</evidence>
<evidence type="ECO:0000313" key="1">
    <source>
        <dbReference type="EMBL" id="TXG88322.1"/>
    </source>
</evidence>
<dbReference type="Gene3D" id="2.40.10.270">
    <property type="entry name" value="Bacteriophage SPP1 head-tail adaptor protein"/>
    <property type="match status" value="1"/>
</dbReference>
<gene>
    <name evidence="2" type="ORF">DW322_00920</name>
    <name evidence="3" type="ORF">DW322_21325</name>
    <name evidence="1" type="ORF">DW322_21405</name>
</gene>
<dbReference type="RefSeq" id="WP_040772501.1">
    <property type="nucleotide sequence ID" value="NZ_QRCM01000001.1"/>
</dbReference>
<dbReference type="EMBL" id="QRCM01000002">
    <property type="protein sequence ID" value="TXG88322.1"/>
    <property type="molecule type" value="Genomic_DNA"/>
</dbReference>
<dbReference type="EMBL" id="QRCM01000001">
    <property type="protein sequence ID" value="TXG92242.1"/>
    <property type="molecule type" value="Genomic_DNA"/>
</dbReference>